<accession>A0AC34FJA0</accession>
<evidence type="ECO:0000313" key="2">
    <source>
        <dbReference type="WBParaSite" id="ES5_v2.g17375.t1"/>
    </source>
</evidence>
<protein>
    <submittedName>
        <fullName evidence="2">Uncharacterized protein</fullName>
    </submittedName>
</protein>
<organism evidence="1 2">
    <name type="scientific">Panagrolaimus sp. ES5</name>
    <dbReference type="NCBI Taxonomy" id="591445"/>
    <lineage>
        <taxon>Eukaryota</taxon>
        <taxon>Metazoa</taxon>
        <taxon>Ecdysozoa</taxon>
        <taxon>Nematoda</taxon>
        <taxon>Chromadorea</taxon>
        <taxon>Rhabditida</taxon>
        <taxon>Tylenchina</taxon>
        <taxon>Panagrolaimomorpha</taxon>
        <taxon>Panagrolaimoidea</taxon>
        <taxon>Panagrolaimidae</taxon>
        <taxon>Panagrolaimus</taxon>
    </lineage>
</organism>
<dbReference type="WBParaSite" id="ES5_v2.g17375.t1">
    <property type="protein sequence ID" value="ES5_v2.g17375.t1"/>
    <property type="gene ID" value="ES5_v2.g17375"/>
</dbReference>
<proteinExistence type="predicted"/>
<sequence>MLQYLYLSFLFITVFPELIQSDPNDLFILLDEISVFGCRGVQNEVRLREEDVNIVNEKGNKVYYIRAPGNYSLHFGNIKVLKNLGHLTGEIGVTLQVPVLEGPAGIRFDVPYTMIPETGLLNQQCDEFSGIVERDKRQYCRYCELCGLSAKVESGLNQGQHKFLPELAQGQESAFSPHCSKISSDSYEFKRTLNLPGRQELENMIKGKVQGVDNEIKKRLNKGRGRFQVFLNLIAAEQPPISQKAWFEGSEQVRNCKSAWAQQCLHNSARIAACFTVEFNYRMTSSYADVQKFLAENKYPNQDAAPAVTQPPQPVAPVQPLVSPDQISAQDIPAQCVAQIPVKSSHLRRYCTIFWNQKLCCANCPGVC</sequence>
<name>A0AC34FJA0_9BILA</name>
<dbReference type="Proteomes" id="UP000887579">
    <property type="component" value="Unplaced"/>
</dbReference>
<evidence type="ECO:0000313" key="1">
    <source>
        <dbReference type="Proteomes" id="UP000887579"/>
    </source>
</evidence>
<reference evidence="2" key="1">
    <citation type="submission" date="2022-11" db="UniProtKB">
        <authorList>
            <consortium name="WormBaseParasite"/>
        </authorList>
    </citation>
    <scope>IDENTIFICATION</scope>
</reference>